<sequence length="123" mass="13794">MGHMSLTLSLGTWLNIRTCTTLFVISDCPSAYNVILGHPALRDLMVRVLYCHLTLKFPTKNGVGKIRGDQVVARACYAADSKQGTRLERMDTMMVSLNYDNMISINEIVPAQEIHEAKRKLNP</sequence>
<dbReference type="EMBL" id="JBEDUW010000001">
    <property type="protein sequence ID" value="KAK9950799.1"/>
    <property type="molecule type" value="Genomic_DNA"/>
</dbReference>
<proteinExistence type="predicted"/>
<reference evidence="2 3" key="1">
    <citation type="journal article" date="2023" name="G3 (Bethesda)">
        <title>A chromosome-length genome assembly and annotation of blackberry (Rubus argutus, cv. 'Hillquist').</title>
        <authorList>
            <person name="Bruna T."/>
            <person name="Aryal R."/>
            <person name="Dudchenko O."/>
            <person name="Sargent D.J."/>
            <person name="Mead D."/>
            <person name="Buti M."/>
            <person name="Cavallini A."/>
            <person name="Hytonen T."/>
            <person name="Andres J."/>
            <person name="Pham M."/>
            <person name="Weisz D."/>
            <person name="Mascagni F."/>
            <person name="Usai G."/>
            <person name="Natali L."/>
            <person name="Bassil N."/>
            <person name="Fernandez G.E."/>
            <person name="Lomsadze A."/>
            <person name="Armour M."/>
            <person name="Olukolu B."/>
            <person name="Poorten T."/>
            <person name="Britton C."/>
            <person name="Davik J."/>
            <person name="Ashrafi H."/>
            <person name="Aiden E.L."/>
            <person name="Borodovsky M."/>
            <person name="Worthington M."/>
        </authorList>
    </citation>
    <scope>NUCLEOTIDE SEQUENCE [LARGE SCALE GENOMIC DNA]</scope>
    <source>
        <strain evidence="2">PI 553951</strain>
    </source>
</reference>
<protein>
    <submittedName>
        <fullName evidence="2">Uncharacterized protein</fullName>
    </submittedName>
</protein>
<comment type="caution">
    <text evidence="2">The sequence shown here is derived from an EMBL/GenBank/DDBJ whole genome shotgun (WGS) entry which is preliminary data.</text>
</comment>
<keyword evidence="1" id="KW-0732">Signal</keyword>
<accession>A0AAW1YQE3</accession>
<gene>
    <name evidence="2" type="ORF">M0R45_006267</name>
</gene>
<dbReference type="AlphaFoldDB" id="A0AAW1YQE3"/>
<feature type="signal peptide" evidence="1">
    <location>
        <begin position="1"/>
        <end position="21"/>
    </location>
</feature>
<evidence type="ECO:0000256" key="1">
    <source>
        <dbReference type="SAM" id="SignalP"/>
    </source>
</evidence>
<keyword evidence="3" id="KW-1185">Reference proteome</keyword>
<name>A0AAW1YQE3_RUBAR</name>
<dbReference type="Proteomes" id="UP001457282">
    <property type="component" value="Unassembled WGS sequence"/>
</dbReference>
<evidence type="ECO:0000313" key="3">
    <source>
        <dbReference type="Proteomes" id="UP001457282"/>
    </source>
</evidence>
<feature type="chain" id="PRO_5043800028" evidence="1">
    <location>
        <begin position="22"/>
        <end position="123"/>
    </location>
</feature>
<evidence type="ECO:0000313" key="2">
    <source>
        <dbReference type="EMBL" id="KAK9950799.1"/>
    </source>
</evidence>
<organism evidence="2 3">
    <name type="scientific">Rubus argutus</name>
    <name type="common">Southern blackberry</name>
    <dbReference type="NCBI Taxonomy" id="59490"/>
    <lineage>
        <taxon>Eukaryota</taxon>
        <taxon>Viridiplantae</taxon>
        <taxon>Streptophyta</taxon>
        <taxon>Embryophyta</taxon>
        <taxon>Tracheophyta</taxon>
        <taxon>Spermatophyta</taxon>
        <taxon>Magnoliopsida</taxon>
        <taxon>eudicotyledons</taxon>
        <taxon>Gunneridae</taxon>
        <taxon>Pentapetalae</taxon>
        <taxon>rosids</taxon>
        <taxon>fabids</taxon>
        <taxon>Rosales</taxon>
        <taxon>Rosaceae</taxon>
        <taxon>Rosoideae</taxon>
        <taxon>Rosoideae incertae sedis</taxon>
        <taxon>Rubus</taxon>
    </lineage>
</organism>